<dbReference type="Pfam" id="PF01783">
    <property type="entry name" value="Ribosomal_L32p"/>
    <property type="match status" value="1"/>
</dbReference>
<dbReference type="SUPFAM" id="SSF57829">
    <property type="entry name" value="Zn-binding ribosomal proteins"/>
    <property type="match status" value="1"/>
</dbReference>
<reference evidence="4" key="1">
    <citation type="submission" date="2020-08" db="EMBL/GenBank/DDBJ databases">
        <title>Multicomponent nature underlies the extraordinary mechanical properties of spider dragline silk.</title>
        <authorList>
            <person name="Kono N."/>
            <person name="Nakamura H."/>
            <person name="Mori M."/>
            <person name="Yoshida Y."/>
            <person name="Ohtoshi R."/>
            <person name="Malay A.D."/>
            <person name="Moran D.A.P."/>
            <person name="Tomita M."/>
            <person name="Numata K."/>
            <person name="Arakawa K."/>
        </authorList>
    </citation>
    <scope>NUCLEOTIDE SEQUENCE</scope>
</reference>
<dbReference type="EMBL" id="BMAW01041145">
    <property type="protein sequence ID" value="GFU62490.1"/>
    <property type="molecule type" value="Genomic_DNA"/>
</dbReference>
<dbReference type="GO" id="GO:0003735">
    <property type="term" value="F:structural constituent of ribosome"/>
    <property type="evidence" value="ECO:0007669"/>
    <property type="project" value="InterPro"/>
</dbReference>
<evidence type="ECO:0000256" key="2">
    <source>
        <dbReference type="ARBA" id="ARBA00022980"/>
    </source>
</evidence>
<keyword evidence="2 4" id="KW-0689">Ribosomal protein</keyword>
<comment type="similarity">
    <text evidence="1">Belongs to the bacterial ribosomal protein bL32 family.</text>
</comment>
<keyword evidence="5" id="KW-1185">Reference proteome</keyword>
<proteinExistence type="inferred from homology"/>
<dbReference type="Proteomes" id="UP000887013">
    <property type="component" value="Unassembled WGS sequence"/>
</dbReference>
<gene>
    <name evidence="4" type="primary">rpmF</name>
    <name evidence="4" type="ORF">NPIL_69401</name>
</gene>
<dbReference type="GO" id="GO:0015934">
    <property type="term" value="C:large ribosomal subunit"/>
    <property type="evidence" value="ECO:0007669"/>
    <property type="project" value="InterPro"/>
</dbReference>
<accession>A0A8X6R1N2</accession>
<keyword evidence="3" id="KW-0687">Ribonucleoprotein</keyword>
<evidence type="ECO:0000313" key="4">
    <source>
        <dbReference type="EMBL" id="GFU62490.1"/>
    </source>
</evidence>
<evidence type="ECO:0000256" key="3">
    <source>
        <dbReference type="ARBA" id="ARBA00023274"/>
    </source>
</evidence>
<sequence length="90" mass="10146">MISMDDKTTVDVVATPTPRAPSLQCRMEEILAVPKRKKSKSRRNMHRSHHAIEPKNVVVCSTTGEFMLPHNVAVDGSYKGKRVFIKQQAE</sequence>
<protein>
    <submittedName>
        <fullName evidence="4">50S ribosomal protein L32</fullName>
    </submittedName>
</protein>
<organism evidence="4 5">
    <name type="scientific">Nephila pilipes</name>
    <name type="common">Giant wood spider</name>
    <name type="synonym">Nephila maculata</name>
    <dbReference type="NCBI Taxonomy" id="299642"/>
    <lineage>
        <taxon>Eukaryota</taxon>
        <taxon>Metazoa</taxon>
        <taxon>Ecdysozoa</taxon>
        <taxon>Arthropoda</taxon>
        <taxon>Chelicerata</taxon>
        <taxon>Arachnida</taxon>
        <taxon>Araneae</taxon>
        <taxon>Araneomorphae</taxon>
        <taxon>Entelegynae</taxon>
        <taxon>Araneoidea</taxon>
        <taxon>Nephilidae</taxon>
        <taxon>Nephila</taxon>
    </lineage>
</organism>
<dbReference type="HAMAP" id="MF_00340">
    <property type="entry name" value="Ribosomal_bL32"/>
    <property type="match status" value="1"/>
</dbReference>
<dbReference type="InterPro" id="IPR002677">
    <property type="entry name" value="Ribosomal_bL32"/>
</dbReference>
<comment type="caution">
    <text evidence="4">The sequence shown here is derived from an EMBL/GenBank/DDBJ whole genome shotgun (WGS) entry which is preliminary data.</text>
</comment>
<dbReference type="GO" id="GO:0006412">
    <property type="term" value="P:translation"/>
    <property type="evidence" value="ECO:0007669"/>
    <property type="project" value="InterPro"/>
</dbReference>
<dbReference type="PANTHER" id="PTHR35534:SF1">
    <property type="entry name" value="LARGE RIBOSOMAL SUBUNIT PROTEIN BL32"/>
    <property type="match status" value="1"/>
</dbReference>
<dbReference type="PANTHER" id="PTHR35534">
    <property type="entry name" value="50S RIBOSOMAL PROTEIN L32"/>
    <property type="match status" value="1"/>
</dbReference>
<dbReference type="InterPro" id="IPR011332">
    <property type="entry name" value="Ribosomal_zn-bd"/>
</dbReference>
<dbReference type="Gene3D" id="1.20.5.640">
    <property type="entry name" value="Single helix bin"/>
    <property type="match status" value="1"/>
</dbReference>
<evidence type="ECO:0000313" key="5">
    <source>
        <dbReference type="Proteomes" id="UP000887013"/>
    </source>
</evidence>
<dbReference type="InterPro" id="IPR044957">
    <property type="entry name" value="Ribosomal_bL32_bact"/>
</dbReference>
<evidence type="ECO:0000256" key="1">
    <source>
        <dbReference type="ARBA" id="ARBA00008560"/>
    </source>
</evidence>
<dbReference type="OrthoDB" id="2014905at2759"/>
<name>A0A8X6R1N2_NEPPI</name>
<dbReference type="NCBIfam" id="TIGR01031">
    <property type="entry name" value="rpmF_bact"/>
    <property type="match status" value="1"/>
</dbReference>
<dbReference type="AlphaFoldDB" id="A0A8X6R1N2"/>